<dbReference type="InterPro" id="IPR050459">
    <property type="entry name" value="WD_repeat_RBAP46/RBAP48/MSI1"/>
</dbReference>
<dbReference type="GO" id="GO:0042393">
    <property type="term" value="F:histone binding"/>
    <property type="evidence" value="ECO:0007669"/>
    <property type="project" value="EnsemblFungi"/>
</dbReference>
<dbReference type="EMBL" id="KV454544">
    <property type="protein sequence ID" value="ODV65491.1"/>
    <property type="molecule type" value="Genomic_DNA"/>
</dbReference>
<keyword evidence="7" id="KW-1185">Reference proteome</keyword>
<evidence type="ECO:0000256" key="3">
    <source>
        <dbReference type="ARBA" id="ARBA00022853"/>
    </source>
</evidence>
<keyword evidence="1 4" id="KW-0853">WD repeat</keyword>
<dbReference type="GO" id="GO:0005737">
    <property type="term" value="C:cytoplasm"/>
    <property type="evidence" value="ECO:0007669"/>
    <property type="project" value="EnsemblFungi"/>
</dbReference>
<dbReference type="Gene3D" id="2.130.10.10">
    <property type="entry name" value="YVTN repeat-like/Quinoprotein amine dehydrogenase"/>
    <property type="match status" value="1"/>
</dbReference>
<dbReference type="AlphaFoldDB" id="A0A1E4RE20"/>
<accession>A0A1E4RE20</accession>
<dbReference type="InterPro" id="IPR001680">
    <property type="entry name" value="WD40_rpt"/>
</dbReference>
<gene>
    <name evidence="6" type="ORF">HYPBUDRAFT_113615</name>
</gene>
<sequence length="443" mass="50832">MSNEEPENVEIIESQETSPIDEKTQKNYSIWKKNAPFLYDYVFTSSLIWPSTTVQFLPDLEKLVTNADTSFTPKNKDSAENDLVYQRLLIGSFTLGMGIDTVSIYQLPYYRNLNKNLTIDKLNFNPRKEEFELNNVSKLSANQLQKINHKGDVNRLKYMPQNPDVIASANNLGDLVIYDRTKHSNVFNSINTDINEPQLRLVNSKNSVSDIFALDWNKQKEGVIVSGNMSGDINVHDIKRDFISKDSTKISTCSNYSNKNIGINDIEWEPNHDSLFYCVDDEGFIKLYDTRLDTNEFNVISHNESPYGINSLSINPKNSKCIATANVEGKTSIWDIRNFGTYKNEPLYRIQSHKDSITQLKWHPNFHNVLGSSSTDRLVKIFNVSNINDENSGLFFTHSGHMLGVYDFDWSLHDEWMIASVSDDNSFHVWKPCQNIVQNFKSI</sequence>
<dbReference type="RefSeq" id="XP_020074558.1">
    <property type="nucleotide sequence ID" value="XM_020218983.1"/>
</dbReference>
<dbReference type="PROSITE" id="PS50082">
    <property type="entry name" value="WD_REPEATS_2"/>
    <property type="match status" value="1"/>
</dbReference>
<dbReference type="GO" id="GO:0006335">
    <property type="term" value="P:DNA replication-dependent chromatin assembly"/>
    <property type="evidence" value="ECO:0007669"/>
    <property type="project" value="EnsemblFungi"/>
</dbReference>
<dbReference type="InterPro" id="IPR022052">
    <property type="entry name" value="Histone-bd_RBBP4-like_N"/>
</dbReference>
<dbReference type="PANTHER" id="PTHR22850">
    <property type="entry name" value="WD40 REPEAT FAMILY"/>
    <property type="match status" value="1"/>
</dbReference>
<dbReference type="Pfam" id="PF12265">
    <property type="entry name" value="CAF1C_H4-bd"/>
    <property type="match status" value="1"/>
</dbReference>
<feature type="domain" description="Histone-binding protein RBBP4-like N-terminal" evidence="5">
    <location>
        <begin position="27"/>
        <end position="107"/>
    </location>
</feature>
<dbReference type="OrthoDB" id="427795at2759"/>
<dbReference type="GO" id="GO:0033186">
    <property type="term" value="C:CAF-1 complex"/>
    <property type="evidence" value="ECO:0007669"/>
    <property type="project" value="EnsemblFungi"/>
</dbReference>
<dbReference type="Proteomes" id="UP000095085">
    <property type="component" value="Unassembled WGS sequence"/>
</dbReference>
<evidence type="ECO:0000256" key="1">
    <source>
        <dbReference type="ARBA" id="ARBA00022574"/>
    </source>
</evidence>
<keyword evidence="2" id="KW-0677">Repeat</keyword>
<keyword evidence="3" id="KW-0156">Chromatin regulator</keyword>
<dbReference type="SUPFAM" id="SSF50978">
    <property type="entry name" value="WD40 repeat-like"/>
    <property type="match status" value="1"/>
</dbReference>
<dbReference type="GeneID" id="30993533"/>
<dbReference type="InterPro" id="IPR015943">
    <property type="entry name" value="WD40/YVTN_repeat-like_dom_sf"/>
</dbReference>
<dbReference type="SMART" id="SM00320">
    <property type="entry name" value="WD40"/>
    <property type="match status" value="6"/>
</dbReference>
<reference evidence="7" key="1">
    <citation type="submission" date="2016-05" db="EMBL/GenBank/DDBJ databases">
        <title>Comparative genomics of biotechnologically important yeasts.</title>
        <authorList>
            <consortium name="DOE Joint Genome Institute"/>
            <person name="Riley R."/>
            <person name="Haridas S."/>
            <person name="Wolfe K.H."/>
            <person name="Lopes M.R."/>
            <person name="Hittinger C.T."/>
            <person name="Goker M."/>
            <person name="Salamov A."/>
            <person name="Wisecaver J."/>
            <person name="Long T.M."/>
            <person name="Aerts A.L."/>
            <person name="Barry K."/>
            <person name="Choi C."/>
            <person name="Clum A."/>
            <person name="Coughlan A.Y."/>
            <person name="Deshpande S."/>
            <person name="Douglass A.P."/>
            <person name="Hanson S.J."/>
            <person name="Klenk H.-P."/>
            <person name="Labutti K."/>
            <person name="Lapidus A."/>
            <person name="Lindquist E."/>
            <person name="Lipzen A."/>
            <person name="Meier-Kolthoff J.P."/>
            <person name="Ohm R.A."/>
            <person name="Otillar R.P."/>
            <person name="Pangilinan J."/>
            <person name="Peng Y."/>
            <person name="Rokas A."/>
            <person name="Rosa C.A."/>
            <person name="Scheuner C."/>
            <person name="Sibirny A.A."/>
            <person name="Slot J.C."/>
            <person name="Stielow J.B."/>
            <person name="Sun H."/>
            <person name="Kurtzman C.P."/>
            <person name="Blackwell M."/>
            <person name="Grigoriev I.V."/>
            <person name="Jeffries T.W."/>
        </authorList>
    </citation>
    <scope>NUCLEOTIDE SEQUENCE [LARGE SCALE GENOMIC DNA]</scope>
    <source>
        <strain evidence="7">NRRL Y-1933</strain>
    </source>
</reference>
<evidence type="ECO:0000256" key="2">
    <source>
        <dbReference type="ARBA" id="ARBA00022737"/>
    </source>
</evidence>
<evidence type="ECO:0000313" key="7">
    <source>
        <dbReference type="Proteomes" id="UP000095085"/>
    </source>
</evidence>
<feature type="repeat" description="WD" evidence="4">
    <location>
        <begin position="350"/>
        <end position="392"/>
    </location>
</feature>
<dbReference type="STRING" id="984485.A0A1E4RE20"/>
<dbReference type="Pfam" id="PF00400">
    <property type="entry name" value="WD40"/>
    <property type="match status" value="2"/>
</dbReference>
<evidence type="ECO:0000259" key="5">
    <source>
        <dbReference type="Pfam" id="PF12265"/>
    </source>
</evidence>
<dbReference type="GO" id="GO:0005634">
    <property type="term" value="C:nucleus"/>
    <property type="evidence" value="ECO:0007669"/>
    <property type="project" value="EnsemblFungi"/>
</dbReference>
<proteinExistence type="predicted"/>
<organism evidence="6 7">
    <name type="scientific">Hyphopichia burtonii NRRL Y-1933</name>
    <dbReference type="NCBI Taxonomy" id="984485"/>
    <lineage>
        <taxon>Eukaryota</taxon>
        <taxon>Fungi</taxon>
        <taxon>Dikarya</taxon>
        <taxon>Ascomycota</taxon>
        <taxon>Saccharomycotina</taxon>
        <taxon>Pichiomycetes</taxon>
        <taxon>Debaryomycetaceae</taxon>
        <taxon>Hyphopichia</taxon>
    </lineage>
</organism>
<evidence type="ECO:0000256" key="4">
    <source>
        <dbReference type="PROSITE-ProRule" id="PRU00221"/>
    </source>
</evidence>
<evidence type="ECO:0000313" key="6">
    <source>
        <dbReference type="EMBL" id="ODV65491.1"/>
    </source>
</evidence>
<protein>
    <submittedName>
        <fullName evidence="6">Chromatin assembly complex, subunit 3</fullName>
    </submittedName>
</protein>
<dbReference type="InterPro" id="IPR036322">
    <property type="entry name" value="WD40_repeat_dom_sf"/>
</dbReference>
<dbReference type="GO" id="GO:0000786">
    <property type="term" value="C:nucleosome"/>
    <property type="evidence" value="ECO:0007669"/>
    <property type="project" value="EnsemblFungi"/>
</dbReference>
<name>A0A1E4RE20_9ASCO</name>